<evidence type="ECO:0000256" key="4">
    <source>
        <dbReference type="ARBA" id="ARBA00022676"/>
    </source>
</evidence>
<evidence type="ECO:0000256" key="6">
    <source>
        <dbReference type="ARBA" id="ARBA00022692"/>
    </source>
</evidence>
<feature type="region of interest" description="Disordered" evidence="12">
    <location>
        <begin position="1"/>
        <end position="136"/>
    </location>
</feature>
<dbReference type="eggNOG" id="KOG2571">
    <property type="taxonomic scope" value="Eukaryota"/>
</dbReference>
<keyword evidence="9 11" id="KW-0961">Cell wall biogenesis/degradation</keyword>
<dbReference type="EMBL" id="GG745331">
    <property type="protein sequence ID" value="KNE57216.1"/>
    <property type="molecule type" value="Genomic_DNA"/>
</dbReference>
<evidence type="ECO:0000256" key="2">
    <source>
        <dbReference type="ARBA" id="ARBA00012543"/>
    </source>
</evidence>
<dbReference type="AlphaFoldDB" id="A0A0L0S491"/>
<evidence type="ECO:0000259" key="13">
    <source>
        <dbReference type="Pfam" id="PF08407"/>
    </source>
</evidence>
<keyword evidence="15" id="KW-1185">Reference proteome</keyword>
<proteinExistence type="inferred from homology"/>
<dbReference type="Pfam" id="PF08407">
    <property type="entry name" value="Chitin_synth_1N"/>
    <property type="match status" value="1"/>
</dbReference>
<feature type="transmembrane region" description="Helical" evidence="11">
    <location>
        <begin position="607"/>
        <end position="629"/>
    </location>
</feature>
<comment type="catalytic activity">
    <reaction evidence="11">
        <text>[(1-&gt;4)-N-acetyl-beta-D-glucosaminyl](n) + UDP-N-acetyl-alpha-D-glucosamine = [(1-&gt;4)-N-acetyl-beta-D-glucosaminyl](n+1) + UDP + H(+)</text>
        <dbReference type="Rhea" id="RHEA:16637"/>
        <dbReference type="Rhea" id="RHEA-COMP:9593"/>
        <dbReference type="Rhea" id="RHEA-COMP:9595"/>
        <dbReference type="ChEBI" id="CHEBI:15378"/>
        <dbReference type="ChEBI" id="CHEBI:17029"/>
        <dbReference type="ChEBI" id="CHEBI:57705"/>
        <dbReference type="ChEBI" id="CHEBI:58223"/>
        <dbReference type="EC" id="2.4.1.16"/>
    </reaction>
</comment>
<dbReference type="InterPro" id="IPR004835">
    <property type="entry name" value="Chitin_synth"/>
</dbReference>
<dbReference type="VEuPathDB" id="FungiDB:AMAG_02955"/>
<evidence type="ECO:0000256" key="5">
    <source>
        <dbReference type="ARBA" id="ARBA00022679"/>
    </source>
</evidence>
<dbReference type="PANTHER" id="PTHR22914">
    <property type="entry name" value="CHITIN SYNTHASE"/>
    <property type="match status" value="1"/>
</dbReference>
<evidence type="ECO:0000313" key="14">
    <source>
        <dbReference type="EMBL" id="KNE57216.1"/>
    </source>
</evidence>
<accession>A0A0L0S491</accession>
<dbReference type="GO" id="GO:0006031">
    <property type="term" value="P:chitin biosynthetic process"/>
    <property type="evidence" value="ECO:0007669"/>
    <property type="project" value="UniProtKB-UniRule"/>
</dbReference>
<dbReference type="PANTHER" id="PTHR22914:SF9">
    <property type="entry name" value="CHITIN SYNTHASE 1"/>
    <property type="match status" value="1"/>
</dbReference>
<feature type="compositionally biased region" description="Low complexity" evidence="12">
    <location>
        <begin position="107"/>
        <end position="124"/>
    </location>
</feature>
<evidence type="ECO:0000256" key="9">
    <source>
        <dbReference type="ARBA" id="ARBA00023316"/>
    </source>
</evidence>
<dbReference type="SUPFAM" id="SSF53448">
    <property type="entry name" value="Nucleotide-diphospho-sugar transferases"/>
    <property type="match status" value="1"/>
</dbReference>
<feature type="transmembrane region" description="Helical" evidence="11">
    <location>
        <begin position="641"/>
        <end position="666"/>
    </location>
</feature>
<organism evidence="14 15">
    <name type="scientific">Allomyces macrogynus (strain ATCC 38327)</name>
    <name type="common">Allomyces javanicus var. macrogynus</name>
    <dbReference type="NCBI Taxonomy" id="578462"/>
    <lineage>
        <taxon>Eukaryota</taxon>
        <taxon>Fungi</taxon>
        <taxon>Fungi incertae sedis</taxon>
        <taxon>Blastocladiomycota</taxon>
        <taxon>Blastocladiomycetes</taxon>
        <taxon>Blastocladiales</taxon>
        <taxon>Blastocladiaceae</taxon>
        <taxon>Allomyces</taxon>
    </lineage>
</organism>
<evidence type="ECO:0000256" key="1">
    <source>
        <dbReference type="ARBA" id="ARBA00004651"/>
    </source>
</evidence>
<gene>
    <name evidence="14" type="ORF">AMAG_02955</name>
</gene>
<keyword evidence="4 11" id="KW-0328">Glycosyltransferase</keyword>
<evidence type="ECO:0000256" key="12">
    <source>
        <dbReference type="SAM" id="MobiDB-lite"/>
    </source>
</evidence>
<feature type="transmembrane region" description="Helical" evidence="11">
    <location>
        <begin position="819"/>
        <end position="840"/>
    </location>
</feature>
<evidence type="ECO:0000256" key="11">
    <source>
        <dbReference type="RuleBase" id="RU366040"/>
    </source>
</evidence>
<dbReference type="InterPro" id="IPR013616">
    <property type="entry name" value="Chitin_synth_N"/>
</dbReference>
<comment type="function">
    <text evidence="10 11">Polymerizes chitin, a structural polymer of the cell wall and septum, by transferring the sugar moiety of UDP-GlcNAc to the non-reducing end of the growing chitin polymer.</text>
</comment>
<keyword evidence="5 11" id="KW-0808">Transferase</keyword>
<dbReference type="Proteomes" id="UP000054350">
    <property type="component" value="Unassembled WGS sequence"/>
</dbReference>
<evidence type="ECO:0000256" key="8">
    <source>
        <dbReference type="ARBA" id="ARBA00023136"/>
    </source>
</evidence>
<feature type="transmembrane region" description="Helical" evidence="11">
    <location>
        <begin position="860"/>
        <end position="879"/>
    </location>
</feature>
<keyword evidence="3 11" id="KW-1003">Cell membrane</keyword>
<feature type="transmembrane region" description="Helical" evidence="11">
    <location>
        <begin position="514"/>
        <end position="533"/>
    </location>
</feature>
<dbReference type="GO" id="GO:0030428">
    <property type="term" value="C:cell septum"/>
    <property type="evidence" value="ECO:0007669"/>
    <property type="project" value="TreeGrafter"/>
</dbReference>
<keyword evidence="8 11" id="KW-0472">Membrane</keyword>
<feature type="domain" description="Chitin synthase N-terminal" evidence="13">
    <location>
        <begin position="134"/>
        <end position="176"/>
    </location>
</feature>
<feature type="transmembrane region" description="Helical" evidence="11">
    <location>
        <begin position="545"/>
        <end position="571"/>
    </location>
</feature>
<sequence>MPVAPGVFPPRPGVYPPPPGSGPAPGAPAAPSLEQQPPQLYQFPGDPTYYIQDATGNYVPYEPLSPQPPQPPAPTPAHPLAPSASTSSAHHALPATHHVPEKPHVEPQPQQQQQQVPTVTATATDRSQFPNPFDANKPREIVQTYRNQNPEFITTRYTAVTCAPDDFVDHFSLRQTGSEIEMMIVITMYNEEPKLFSTLLTPFSSRFFVFSPVFSPKYRLVKTMQAVHDNIRQMLEDRQWGEDGWRKILVCIVSDGRTKIHEGVLVLLSMMGVFRDGLIRTKVGEQDVTAHLFESTVQTNFEGPPERGLVNNLTAKHKIVPMQMLFCLKEKNAKKINSHRWFFKAFAHSINPKVCVLIDVGTQPQPNSIFRLWAMFNDNMVGGACGEIAVEGDFWFKLKPIIAAQNFEYKMSNILDKPIESLCGYISVLPGAFSAYRYEALQGKPLEEYFKGEVIEKEGTIFQRNMYLAEDRILCYELVTKPGRSWLLRYDKESCAVTDAPDAFTELIPQRRRWLNGSTFAFLYAAANMGKIFTRSTHTFFRKVILGVEFFYLILNFIFGFFSLSNFFFAFSTLVGGFVELMRQNVDPTVTKKISWLPTSKNAGYTALRSILLMARPVYVLAICITFIISLGNNVKAARSVFLTVIWLFAIIAALMLAMIVMSTIAQLQLVGFSFKKLDFGGDGQIVNTLLALLSTYGLYIFSSLLFGEWYHPIFNQLQYVLLTPFYVNVLQIFAYCNISETGWGTKGSNEVHIAAKPAAGAAAAPAPPARKELTEIPFTDESTFFQERHAQFEVLVHEMQKSDVIERPKLTEEDTFKVFRTFWLLGWIFLNGALLGALLSPDTLSIPDPANFRAKYLTGLFYVVLGFSAFRFLFSTLYRINNLMSSRAPGARKAGARGGGGASLHDTLGLD</sequence>
<reference evidence="14 15" key="1">
    <citation type="submission" date="2009-11" db="EMBL/GenBank/DDBJ databases">
        <title>Annotation of Allomyces macrogynus ATCC 38327.</title>
        <authorList>
            <consortium name="The Broad Institute Genome Sequencing Platform"/>
            <person name="Russ C."/>
            <person name="Cuomo C."/>
            <person name="Burger G."/>
            <person name="Gray M.W."/>
            <person name="Holland P.W.H."/>
            <person name="King N."/>
            <person name="Lang F.B.F."/>
            <person name="Roger A.J."/>
            <person name="Ruiz-Trillo I."/>
            <person name="Young S.K."/>
            <person name="Zeng Q."/>
            <person name="Gargeya S."/>
            <person name="Fitzgerald M."/>
            <person name="Haas B."/>
            <person name="Abouelleil A."/>
            <person name="Alvarado L."/>
            <person name="Arachchi H.M."/>
            <person name="Berlin A."/>
            <person name="Chapman S.B."/>
            <person name="Gearin G."/>
            <person name="Goldberg J."/>
            <person name="Griggs A."/>
            <person name="Gujja S."/>
            <person name="Hansen M."/>
            <person name="Heiman D."/>
            <person name="Howarth C."/>
            <person name="Larimer J."/>
            <person name="Lui A."/>
            <person name="MacDonald P.J.P."/>
            <person name="McCowen C."/>
            <person name="Montmayeur A."/>
            <person name="Murphy C."/>
            <person name="Neiman D."/>
            <person name="Pearson M."/>
            <person name="Priest M."/>
            <person name="Roberts A."/>
            <person name="Saif S."/>
            <person name="Shea T."/>
            <person name="Sisk P."/>
            <person name="Stolte C."/>
            <person name="Sykes S."/>
            <person name="Wortman J."/>
            <person name="Nusbaum C."/>
            <person name="Birren B."/>
        </authorList>
    </citation>
    <scope>NUCLEOTIDE SEQUENCE [LARGE SCALE GENOMIC DNA]</scope>
    <source>
        <strain evidence="14 15">ATCC 38327</strain>
    </source>
</reference>
<feature type="region of interest" description="Disordered" evidence="12">
    <location>
        <begin position="890"/>
        <end position="912"/>
    </location>
</feature>
<dbReference type="InterPro" id="IPR029044">
    <property type="entry name" value="Nucleotide-diphossugar_trans"/>
</dbReference>
<feature type="compositionally biased region" description="Pro residues" evidence="12">
    <location>
        <begin position="7"/>
        <end position="28"/>
    </location>
</feature>
<dbReference type="GO" id="GO:0071555">
    <property type="term" value="P:cell wall organization"/>
    <property type="evidence" value="ECO:0007669"/>
    <property type="project" value="UniProtKB-KW"/>
</dbReference>
<dbReference type="EC" id="2.4.1.16" evidence="2 11"/>
<feature type="compositionally biased region" description="Low complexity" evidence="12">
    <location>
        <begin position="80"/>
        <end position="97"/>
    </location>
</feature>
<dbReference type="STRING" id="578462.A0A0L0S491"/>
<feature type="compositionally biased region" description="Pro residues" evidence="12">
    <location>
        <begin position="63"/>
        <end position="79"/>
    </location>
</feature>
<evidence type="ECO:0000256" key="7">
    <source>
        <dbReference type="ARBA" id="ARBA00022989"/>
    </source>
</evidence>
<comment type="subcellular location">
    <subcellularLocation>
        <location evidence="1 11">Cell membrane</location>
        <topology evidence="1 11">Multi-pass membrane protein</topology>
    </subcellularLocation>
</comment>
<dbReference type="GO" id="GO:0005886">
    <property type="term" value="C:plasma membrane"/>
    <property type="evidence" value="ECO:0007669"/>
    <property type="project" value="UniProtKB-SubCell"/>
</dbReference>
<comment type="similarity">
    <text evidence="11">Belongs to the chitin synthase family.</text>
</comment>
<evidence type="ECO:0000256" key="10">
    <source>
        <dbReference type="ARBA" id="ARBA00024009"/>
    </source>
</evidence>
<dbReference type="OrthoDB" id="26569at2759"/>
<evidence type="ECO:0000313" key="15">
    <source>
        <dbReference type="Proteomes" id="UP000054350"/>
    </source>
</evidence>
<reference evidence="15" key="2">
    <citation type="submission" date="2009-11" db="EMBL/GenBank/DDBJ databases">
        <title>The Genome Sequence of Allomyces macrogynus strain ATCC 38327.</title>
        <authorList>
            <consortium name="The Broad Institute Genome Sequencing Platform"/>
            <person name="Russ C."/>
            <person name="Cuomo C."/>
            <person name="Shea T."/>
            <person name="Young S.K."/>
            <person name="Zeng Q."/>
            <person name="Koehrsen M."/>
            <person name="Haas B."/>
            <person name="Borodovsky M."/>
            <person name="Guigo R."/>
            <person name="Alvarado L."/>
            <person name="Berlin A."/>
            <person name="Borenstein D."/>
            <person name="Chen Z."/>
            <person name="Engels R."/>
            <person name="Freedman E."/>
            <person name="Gellesch M."/>
            <person name="Goldberg J."/>
            <person name="Griggs A."/>
            <person name="Gujja S."/>
            <person name="Heiman D."/>
            <person name="Hepburn T."/>
            <person name="Howarth C."/>
            <person name="Jen D."/>
            <person name="Larson L."/>
            <person name="Lewis B."/>
            <person name="Mehta T."/>
            <person name="Park D."/>
            <person name="Pearson M."/>
            <person name="Roberts A."/>
            <person name="Saif S."/>
            <person name="Shenoy N."/>
            <person name="Sisk P."/>
            <person name="Stolte C."/>
            <person name="Sykes S."/>
            <person name="Walk T."/>
            <person name="White J."/>
            <person name="Yandava C."/>
            <person name="Burger G."/>
            <person name="Gray M.W."/>
            <person name="Holland P.W.H."/>
            <person name="King N."/>
            <person name="Lang F.B.F."/>
            <person name="Roger A.J."/>
            <person name="Ruiz-Trillo I."/>
            <person name="Lander E."/>
            <person name="Nusbaum C."/>
        </authorList>
    </citation>
    <scope>NUCLEOTIDE SEQUENCE [LARGE SCALE GENOMIC DNA]</scope>
    <source>
        <strain evidence="15">ATCC 38327</strain>
    </source>
</reference>
<dbReference type="GO" id="GO:0004100">
    <property type="term" value="F:chitin synthase activity"/>
    <property type="evidence" value="ECO:0007669"/>
    <property type="project" value="UniProtKB-UniRule"/>
</dbReference>
<feature type="transmembrane region" description="Helical" evidence="11">
    <location>
        <begin position="686"/>
        <end position="707"/>
    </location>
</feature>
<evidence type="ECO:0000256" key="3">
    <source>
        <dbReference type="ARBA" id="ARBA00022475"/>
    </source>
</evidence>
<dbReference type="OMA" id="ANEFTHM"/>
<keyword evidence="6 11" id="KW-0812">Transmembrane</keyword>
<keyword evidence="7 11" id="KW-1133">Transmembrane helix</keyword>
<protein>
    <recommendedName>
        <fullName evidence="2 11">Chitin synthase</fullName>
        <ecNumber evidence="2 11">2.4.1.16</ecNumber>
    </recommendedName>
</protein>
<name>A0A0L0S491_ALLM3</name>
<dbReference type="Pfam" id="PF01644">
    <property type="entry name" value="Chitin_synth_1"/>
    <property type="match status" value="1"/>
</dbReference>